<name>A0ABU2ZQD5_9ALTE</name>
<feature type="domain" description="IstB-like ATP-binding" evidence="1">
    <location>
        <begin position="104"/>
        <end position="229"/>
    </location>
</feature>
<accession>A0ABU2ZQD5</accession>
<dbReference type="GO" id="GO:0005524">
    <property type="term" value="F:ATP binding"/>
    <property type="evidence" value="ECO:0007669"/>
    <property type="project" value="UniProtKB-KW"/>
</dbReference>
<dbReference type="RefSeq" id="WP_311368361.1">
    <property type="nucleotide sequence ID" value="NZ_JAVRHX010000002.1"/>
</dbReference>
<gene>
    <name evidence="2" type="ORF">RM552_08305</name>
</gene>
<keyword evidence="3" id="KW-1185">Reference proteome</keyword>
<dbReference type="SUPFAM" id="SSF52540">
    <property type="entry name" value="P-loop containing nucleoside triphosphate hydrolases"/>
    <property type="match status" value="1"/>
</dbReference>
<evidence type="ECO:0000313" key="2">
    <source>
        <dbReference type="EMBL" id="MDT0594838.1"/>
    </source>
</evidence>
<reference evidence="2 3" key="1">
    <citation type="submission" date="2023-09" db="EMBL/GenBank/DDBJ databases">
        <authorList>
            <person name="Rey-Velasco X."/>
        </authorList>
    </citation>
    <scope>NUCLEOTIDE SEQUENCE [LARGE SCALE GENOMIC DNA]</scope>
    <source>
        <strain evidence="2 3">P117</strain>
    </source>
</reference>
<comment type="caution">
    <text evidence="2">The sequence shown here is derived from an EMBL/GenBank/DDBJ whole genome shotgun (WGS) entry which is preliminary data.</text>
</comment>
<dbReference type="EMBL" id="JAVRHX010000002">
    <property type="protein sequence ID" value="MDT0594838.1"/>
    <property type="molecule type" value="Genomic_DNA"/>
</dbReference>
<keyword evidence="2" id="KW-0067">ATP-binding</keyword>
<evidence type="ECO:0000313" key="3">
    <source>
        <dbReference type="Proteomes" id="UP001253545"/>
    </source>
</evidence>
<dbReference type="Proteomes" id="UP001253545">
    <property type="component" value="Unassembled WGS sequence"/>
</dbReference>
<proteinExistence type="predicted"/>
<keyword evidence="2" id="KW-0547">Nucleotide-binding</keyword>
<dbReference type="Gene3D" id="3.40.50.300">
    <property type="entry name" value="P-loop containing nucleotide triphosphate hydrolases"/>
    <property type="match status" value="1"/>
</dbReference>
<protein>
    <submittedName>
        <fullName evidence="2">ATP-binding protein</fullName>
    </submittedName>
</protein>
<sequence>MKTLQERLNELKSNIGLKRHSGDSGNEVIPEFDYKKNRALYDKLANEDLKKLQRESQQKRIERLHGRSELDPKWVFDNLIEDAQDVQEAVSIARSFIAAHKDPKWRNSRSHMMLFYGDYGRGKSHIAGAIAHELINKFETSVLYRQLQTLLDMRLFSYDYQAEDNASMRYREVNQQLLDVDLLILDEVCVNETVLKKNAQSWLGNLLRQRRSANKNCILITNHNLNDLETAIGRYCFESIREYETYQVQFQGPSRRKPLTQQIVDNKQAPTSGYQPNTISYKK</sequence>
<organism evidence="2 3">
    <name type="scientific">Glaciecola petra</name>
    <dbReference type="NCBI Taxonomy" id="3075602"/>
    <lineage>
        <taxon>Bacteria</taxon>
        <taxon>Pseudomonadati</taxon>
        <taxon>Pseudomonadota</taxon>
        <taxon>Gammaproteobacteria</taxon>
        <taxon>Alteromonadales</taxon>
        <taxon>Alteromonadaceae</taxon>
        <taxon>Glaciecola</taxon>
    </lineage>
</organism>
<dbReference type="InterPro" id="IPR002611">
    <property type="entry name" value="IstB_ATP-bd"/>
</dbReference>
<dbReference type="PANTHER" id="PTHR30050">
    <property type="entry name" value="CHROMOSOMAL REPLICATION INITIATOR PROTEIN DNAA"/>
    <property type="match status" value="1"/>
</dbReference>
<dbReference type="PANTHER" id="PTHR30050:SF4">
    <property type="entry name" value="ATP-BINDING PROTEIN RV3427C IN INSERTION SEQUENCE-RELATED"/>
    <property type="match status" value="1"/>
</dbReference>
<dbReference type="InterPro" id="IPR027417">
    <property type="entry name" value="P-loop_NTPase"/>
</dbReference>
<dbReference type="Pfam" id="PF01695">
    <property type="entry name" value="IstB_IS21"/>
    <property type="match status" value="1"/>
</dbReference>
<evidence type="ECO:0000259" key="1">
    <source>
        <dbReference type="Pfam" id="PF01695"/>
    </source>
</evidence>